<evidence type="ECO:0008006" key="3">
    <source>
        <dbReference type="Google" id="ProtNLM"/>
    </source>
</evidence>
<dbReference type="Proteomes" id="UP000199138">
    <property type="component" value="Unassembled WGS sequence"/>
</dbReference>
<name>A0A1I7I2Q1_9FLAO</name>
<dbReference type="InterPro" id="IPR029063">
    <property type="entry name" value="SAM-dependent_MTases_sf"/>
</dbReference>
<dbReference type="SUPFAM" id="SSF53335">
    <property type="entry name" value="S-adenosyl-L-methionine-dependent methyltransferases"/>
    <property type="match status" value="1"/>
</dbReference>
<dbReference type="EMBL" id="FPBK01000012">
    <property type="protein sequence ID" value="SFU67219.1"/>
    <property type="molecule type" value="Genomic_DNA"/>
</dbReference>
<evidence type="ECO:0000313" key="1">
    <source>
        <dbReference type="EMBL" id="SFU67219.1"/>
    </source>
</evidence>
<organism evidence="1 2">
    <name type="scientific">Pustulibacterium marinum</name>
    <dbReference type="NCBI Taxonomy" id="1224947"/>
    <lineage>
        <taxon>Bacteria</taxon>
        <taxon>Pseudomonadati</taxon>
        <taxon>Bacteroidota</taxon>
        <taxon>Flavobacteriia</taxon>
        <taxon>Flavobacteriales</taxon>
        <taxon>Flavobacteriaceae</taxon>
        <taxon>Pustulibacterium</taxon>
    </lineage>
</organism>
<reference evidence="1 2" key="1">
    <citation type="submission" date="2016-10" db="EMBL/GenBank/DDBJ databases">
        <authorList>
            <person name="de Groot N.N."/>
        </authorList>
    </citation>
    <scope>NUCLEOTIDE SEQUENCE [LARGE SCALE GENOMIC DNA]</scope>
    <source>
        <strain evidence="1 2">CGMCC 1.12333</strain>
    </source>
</reference>
<accession>A0A1I7I2Q1</accession>
<dbReference type="AlphaFoldDB" id="A0A1I7I2Q1"/>
<dbReference type="OrthoDB" id="1441558at2"/>
<evidence type="ECO:0000313" key="2">
    <source>
        <dbReference type="Proteomes" id="UP000199138"/>
    </source>
</evidence>
<gene>
    <name evidence="1" type="ORF">SAMN05216480_112109</name>
</gene>
<proteinExistence type="predicted"/>
<protein>
    <recommendedName>
        <fullName evidence="3">Methyltransferase domain-containing protein</fullName>
    </recommendedName>
</protein>
<dbReference type="STRING" id="1224947.SAMN05216480_112109"/>
<dbReference type="RefSeq" id="WP_093025898.1">
    <property type="nucleotide sequence ID" value="NZ_FPBK01000012.1"/>
</dbReference>
<sequence>MNLDKYKYQYLITMIPNTFPIANMNTVSWKELQQLIVKELPILYKQRILQLYCSTYPLIEPIIENYNVHYFGFERDESYVVPLFQQYKQYIKKRKLLVGLLQEEQIPYVQGFFHHIISMSPPTENDNELQDHLQETYRVLTAGGYMALWFTKNTYQEIMATITAVKSSTFQMLDVKILSLKREKDLPINSVLFILKKPPKPVEEKQIVQIVTKQRYY</sequence>
<dbReference type="Gene3D" id="3.40.50.150">
    <property type="entry name" value="Vaccinia Virus protein VP39"/>
    <property type="match status" value="1"/>
</dbReference>
<keyword evidence="2" id="KW-1185">Reference proteome</keyword>